<evidence type="ECO:0000313" key="2">
    <source>
        <dbReference type="Proteomes" id="UP000789920"/>
    </source>
</evidence>
<organism evidence="1 2">
    <name type="scientific">Racocetra persica</name>
    <dbReference type="NCBI Taxonomy" id="160502"/>
    <lineage>
        <taxon>Eukaryota</taxon>
        <taxon>Fungi</taxon>
        <taxon>Fungi incertae sedis</taxon>
        <taxon>Mucoromycota</taxon>
        <taxon>Glomeromycotina</taxon>
        <taxon>Glomeromycetes</taxon>
        <taxon>Diversisporales</taxon>
        <taxon>Gigasporaceae</taxon>
        <taxon>Racocetra</taxon>
    </lineage>
</organism>
<proteinExistence type="predicted"/>
<dbReference type="Proteomes" id="UP000789920">
    <property type="component" value="Unassembled WGS sequence"/>
</dbReference>
<feature type="non-terminal residue" evidence="1">
    <location>
        <position position="1"/>
    </location>
</feature>
<keyword evidence="2" id="KW-1185">Reference proteome</keyword>
<reference evidence="1" key="1">
    <citation type="submission" date="2021-06" db="EMBL/GenBank/DDBJ databases">
        <authorList>
            <person name="Kallberg Y."/>
            <person name="Tangrot J."/>
            <person name="Rosling A."/>
        </authorList>
    </citation>
    <scope>NUCLEOTIDE SEQUENCE</scope>
    <source>
        <strain evidence="1">MA461A</strain>
    </source>
</reference>
<dbReference type="EMBL" id="CAJVQC010096027">
    <property type="protein sequence ID" value="CAG8828759.1"/>
    <property type="molecule type" value="Genomic_DNA"/>
</dbReference>
<gene>
    <name evidence="1" type="ORF">RPERSI_LOCUS27327</name>
</gene>
<evidence type="ECO:0000313" key="1">
    <source>
        <dbReference type="EMBL" id="CAG8828759.1"/>
    </source>
</evidence>
<accession>A0ACA9S7F7</accession>
<protein>
    <submittedName>
        <fullName evidence="1">28438_t:CDS:1</fullName>
    </submittedName>
</protein>
<name>A0ACA9S7F7_9GLOM</name>
<feature type="non-terminal residue" evidence="1">
    <location>
        <position position="88"/>
    </location>
</feature>
<comment type="caution">
    <text evidence="1">The sequence shown here is derived from an EMBL/GenBank/DDBJ whole genome shotgun (WGS) entry which is preliminary data.</text>
</comment>
<sequence length="88" mass="9891">IDYNLFTVEIPIQPTDKDIVFRFVEALLTLRSSSNSSTVSSPRREGEQIKTRKINMDTLITLDTPALDITDDTSNSNVCQETKTQLEA</sequence>